<protein>
    <recommendedName>
        <fullName evidence="7">PEP-CTERM sorting domain-containing protein</fullName>
    </recommendedName>
</protein>
<name>A0A6L8MQV8_9BURK</name>
<keyword evidence="5" id="KW-1185">Reference proteome</keyword>
<comment type="caution">
    <text evidence="4">The sequence shown here is derived from an EMBL/GenBank/DDBJ whole genome shotgun (WGS) entry which is preliminary data.</text>
</comment>
<accession>A0A6L8MQV8</accession>
<evidence type="ECO:0000256" key="1">
    <source>
        <dbReference type="SAM" id="Phobius"/>
    </source>
</evidence>
<feature type="signal peptide" evidence="2">
    <location>
        <begin position="1"/>
        <end position="24"/>
    </location>
</feature>
<dbReference type="Proteomes" id="UP000474565">
    <property type="component" value="Unassembled WGS sequence"/>
</dbReference>
<evidence type="ECO:0000313" key="4">
    <source>
        <dbReference type="EMBL" id="MYM83448.1"/>
    </source>
</evidence>
<evidence type="ECO:0000313" key="3">
    <source>
        <dbReference type="EMBL" id="MYM35223.1"/>
    </source>
</evidence>
<evidence type="ECO:0000313" key="5">
    <source>
        <dbReference type="Proteomes" id="UP000449678"/>
    </source>
</evidence>
<keyword evidence="1" id="KW-1133">Transmembrane helix</keyword>
<organism evidence="4 6">
    <name type="scientific">Duganella lactea</name>
    <dbReference type="NCBI Taxonomy" id="2692173"/>
    <lineage>
        <taxon>Bacteria</taxon>
        <taxon>Pseudomonadati</taxon>
        <taxon>Pseudomonadota</taxon>
        <taxon>Betaproteobacteria</taxon>
        <taxon>Burkholderiales</taxon>
        <taxon>Oxalobacteraceae</taxon>
        <taxon>Telluria group</taxon>
        <taxon>Duganella</taxon>
    </lineage>
</organism>
<keyword evidence="1" id="KW-0472">Membrane</keyword>
<keyword evidence="1" id="KW-0812">Transmembrane</keyword>
<evidence type="ECO:0000313" key="6">
    <source>
        <dbReference type="Proteomes" id="UP000474565"/>
    </source>
</evidence>
<keyword evidence="2" id="KW-0732">Signal</keyword>
<evidence type="ECO:0000256" key="2">
    <source>
        <dbReference type="SAM" id="SignalP"/>
    </source>
</evidence>
<dbReference type="Proteomes" id="UP000449678">
    <property type="component" value="Unassembled WGS sequence"/>
</dbReference>
<dbReference type="EMBL" id="WWCP01000019">
    <property type="protein sequence ID" value="MYM83448.1"/>
    <property type="molecule type" value="Genomic_DNA"/>
</dbReference>
<gene>
    <name evidence="3" type="ORF">GTP38_12865</name>
    <name evidence="4" type="ORF">GTP44_15980</name>
</gene>
<proteinExistence type="predicted"/>
<evidence type="ECO:0008006" key="7">
    <source>
        <dbReference type="Google" id="ProtNLM"/>
    </source>
</evidence>
<feature type="chain" id="PRO_5026779474" description="PEP-CTERM sorting domain-containing protein" evidence="2">
    <location>
        <begin position="25"/>
        <end position="197"/>
    </location>
</feature>
<sequence>MKRQFLRAILALCLSLLLPLAAQALPFTFTLSAGPAGGVVSGAPGQTVGWGYSLVNTDSSNWFVPTQLSAASFSIATPDASYFDFPVLAPGATANALFDQLAHTGLYGAQIFPFAAPGQSDSGFFTLSGEWWSGDPLAGGLFLQASDAVLVPLTLQVEAIAALPLPGSLALLVLGLGLLLARQRARQEGTQLGFGLG</sequence>
<dbReference type="RefSeq" id="WP_160990597.1">
    <property type="nucleotide sequence ID" value="NZ_WWCO01000007.1"/>
</dbReference>
<reference evidence="5 6" key="1">
    <citation type="submission" date="2019-12" db="EMBL/GenBank/DDBJ databases">
        <title>Novel species isolated from a subtropical stream in China.</title>
        <authorList>
            <person name="Lu H."/>
        </authorList>
    </citation>
    <scope>NUCLEOTIDE SEQUENCE [LARGE SCALE GENOMIC DNA]</scope>
    <source>
        <strain evidence="4 6">FT50W</strain>
        <strain evidence="3 5">FT94W</strain>
    </source>
</reference>
<dbReference type="AlphaFoldDB" id="A0A6L8MQV8"/>
<dbReference type="EMBL" id="WWCO01000007">
    <property type="protein sequence ID" value="MYM35223.1"/>
    <property type="molecule type" value="Genomic_DNA"/>
</dbReference>
<feature type="transmembrane region" description="Helical" evidence="1">
    <location>
        <begin position="159"/>
        <end position="181"/>
    </location>
</feature>